<sequence>MVRVQADGTGQAPWRIPPLVLASSSPRRRELLAQIGVTPAGIDPADIDETPLADELPAHHALRLAQAKAAVVAARSPGAVVLAADTVVGCGRRILPKAESAEDVRQCLALLSGRRHRVFGGLCVVDATGKERTRLVQTAVLFKKLSRAEIDAYVACGEGVGKAGGYAIQGRAALFARGLVGSHSNVVGLSLFETAALLRAAGIDPLALSPVAA</sequence>
<dbReference type="GO" id="GO:0036221">
    <property type="term" value="F:UTP diphosphatase activity"/>
    <property type="evidence" value="ECO:0007669"/>
    <property type="project" value="RHEA"/>
</dbReference>
<dbReference type="PIRSF" id="PIRSF006305">
    <property type="entry name" value="Maf"/>
    <property type="match status" value="1"/>
</dbReference>
<dbReference type="Pfam" id="PF02545">
    <property type="entry name" value="Maf"/>
    <property type="match status" value="1"/>
</dbReference>
<evidence type="ECO:0000256" key="3">
    <source>
        <dbReference type="ARBA" id="ARBA00023080"/>
    </source>
</evidence>
<keyword evidence="6" id="KW-1185">Reference proteome</keyword>
<dbReference type="EMBL" id="VITR01000001">
    <property type="protein sequence ID" value="TWB46174.1"/>
    <property type="molecule type" value="Genomic_DNA"/>
</dbReference>
<comment type="similarity">
    <text evidence="4">Belongs to the Maf family. YhdE subfamily.</text>
</comment>
<comment type="caution">
    <text evidence="5">The sequence shown here is derived from an EMBL/GenBank/DDBJ whole genome shotgun (WGS) entry which is preliminary data.</text>
</comment>
<dbReference type="NCBIfam" id="TIGR00172">
    <property type="entry name" value="maf"/>
    <property type="match status" value="1"/>
</dbReference>
<accession>A0A560HLH0</accession>
<evidence type="ECO:0000256" key="1">
    <source>
        <dbReference type="ARBA" id="ARBA00001968"/>
    </source>
</evidence>
<dbReference type="Gene3D" id="3.90.950.10">
    <property type="match status" value="1"/>
</dbReference>
<keyword evidence="4" id="KW-0963">Cytoplasm</keyword>
<feature type="active site" description="Proton acceptor" evidence="4">
    <location>
        <position position="85"/>
    </location>
</feature>
<evidence type="ECO:0000313" key="6">
    <source>
        <dbReference type="Proteomes" id="UP000315751"/>
    </source>
</evidence>
<evidence type="ECO:0000256" key="4">
    <source>
        <dbReference type="HAMAP-Rule" id="MF_00528"/>
    </source>
</evidence>
<protein>
    <recommendedName>
        <fullName evidence="4">dTTP/UTP pyrophosphatase</fullName>
        <shortName evidence="4">dTTPase/UTPase</shortName>
        <ecNumber evidence="4">3.6.1.9</ecNumber>
    </recommendedName>
    <alternativeName>
        <fullName evidence="4">Nucleoside triphosphate pyrophosphatase</fullName>
    </alternativeName>
    <alternativeName>
        <fullName evidence="4">Nucleotide pyrophosphatase</fullName>
        <shortName evidence="4">Nucleotide PPase</shortName>
    </alternativeName>
</protein>
<keyword evidence="3 4" id="KW-0546">Nucleotide metabolism</keyword>
<name>A0A560HLH0_9PROT</name>
<comment type="function">
    <text evidence="4">Nucleoside triphosphate pyrophosphatase that hydrolyzes dTTP and UTP. May have a dual role in cell division arrest and in preventing the incorporation of modified nucleotides into cellular nucleic acids.</text>
</comment>
<dbReference type="Proteomes" id="UP000315751">
    <property type="component" value="Unassembled WGS sequence"/>
</dbReference>
<dbReference type="HAMAP" id="MF_00528">
    <property type="entry name" value="Maf"/>
    <property type="match status" value="1"/>
</dbReference>
<dbReference type="CDD" id="cd00555">
    <property type="entry name" value="Maf"/>
    <property type="match status" value="1"/>
</dbReference>
<comment type="subcellular location">
    <subcellularLocation>
        <location evidence="4">Cytoplasm</location>
    </subcellularLocation>
</comment>
<organism evidence="5 6">
    <name type="scientific">Nitrospirillum amazonense</name>
    <dbReference type="NCBI Taxonomy" id="28077"/>
    <lineage>
        <taxon>Bacteria</taxon>
        <taxon>Pseudomonadati</taxon>
        <taxon>Pseudomonadota</taxon>
        <taxon>Alphaproteobacteria</taxon>
        <taxon>Rhodospirillales</taxon>
        <taxon>Azospirillaceae</taxon>
        <taxon>Nitrospirillum</taxon>
    </lineage>
</organism>
<reference evidence="5 6" key="1">
    <citation type="submission" date="2019-06" db="EMBL/GenBank/DDBJ databases">
        <title>Genomic Encyclopedia of Type Strains, Phase IV (KMG-V): Genome sequencing to study the core and pangenomes of soil and plant-associated prokaryotes.</title>
        <authorList>
            <person name="Whitman W."/>
        </authorList>
    </citation>
    <scope>NUCLEOTIDE SEQUENCE [LARGE SCALE GENOMIC DNA]</scope>
    <source>
        <strain evidence="5 6">BR 11622</strain>
    </source>
</reference>
<proteinExistence type="inferred from homology"/>
<feature type="site" description="Important for substrate specificity" evidence="4">
    <location>
        <position position="169"/>
    </location>
</feature>
<evidence type="ECO:0000313" key="5">
    <source>
        <dbReference type="EMBL" id="TWB46174.1"/>
    </source>
</evidence>
<dbReference type="SUPFAM" id="SSF52972">
    <property type="entry name" value="ITPase-like"/>
    <property type="match status" value="1"/>
</dbReference>
<evidence type="ECO:0000256" key="2">
    <source>
        <dbReference type="ARBA" id="ARBA00022801"/>
    </source>
</evidence>
<dbReference type="EC" id="3.6.1.9" evidence="4"/>
<dbReference type="InterPro" id="IPR029001">
    <property type="entry name" value="ITPase-like_fam"/>
</dbReference>
<dbReference type="GO" id="GO:0009117">
    <property type="term" value="P:nucleotide metabolic process"/>
    <property type="evidence" value="ECO:0007669"/>
    <property type="project" value="UniProtKB-KW"/>
</dbReference>
<comment type="catalytic activity">
    <reaction evidence="4">
        <text>dTTP + H2O = dTMP + diphosphate + H(+)</text>
        <dbReference type="Rhea" id="RHEA:28534"/>
        <dbReference type="ChEBI" id="CHEBI:15377"/>
        <dbReference type="ChEBI" id="CHEBI:15378"/>
        <dbReference type="ChEBI" id="CHEBI:33019"/>
        <dbReference type="ChEBI" id="CHEBI:37568"/>
        <dbReference type="ChEBI" id="CHEBI:63528"/>
        <dbReference type="EC" id="3.6.1.9"/>
    </reaction>
</comment>
<comment type="caution">
    <text evidence="4">Lacks conserved residue(s) required for the propagation of feature annotation.</text>
</comment>
<feature type="site" description="Important for substrate specificity" evidence="4">
    <location>
        <position position="86"/>
    </location>
</feature>
<comment type="catalytic activity">
    <reaction evidence="4">
        <text>UTP + H2O = UMP + diphosphate + H(+)</text>
        <dbReference type="Rhea" id="RHEA:29395"/>
        <dbReference type="ChEBI" id="CHEBI:15377"/>
        <dbReference type="ChEBI" id="CHEBI:15378"/>
        <dbReference type="ChEBI" id="CHEBI:33019"/>
        <dbReference type="ChEBI" id="CHEBI:46398"/>
        <dbReference type="ChEBI" id="CHEBI:57865"/>
        <dbReference type="EC" id="3.6.1.9"/>
    </reaction>
</comment>
<gene>
    <name evidence="5" type="ORF">FBZ90_101509</name>
</gene>
<keyword evidence="2 4" id="KW-0378">Hydrolase</keyword>
<dbReference type="GO" id="GO:0005737">
    <property type="term" value="C:cytoplasm"/>
    <property type="evidence" value="ECO:0007669"/>
    <property type="project" value="UniProtKB-SubCell"/>
</dbReference>
<dbReference type="GO" id="GO:0036218">
    <property type="term" value="F:dTTP diphosphatase activity"/>
    <property type="evidence" value="ECO:0007669"/>
    <property type="project" value="RHEA"/>
</dbReference>
<comment type="cofactor">
    <cofactor evidence="1 4">
        <name>a divalent metal cation</name>
        <dbReference type="ChEBI" id="CHEBI:60240"/>
    </cofactor>
</comment>
<dbReference type="RefSeq" id="WP_186455569.1">
    <property type="nucleotide sequence ID" value="NZ_VITR01000001.1"/>
</dbReference>
<dbReference type="InterPro" id="IPR003697">
    <property type="entry name" value="Maf-like"/>
</dbReference>
<feature type="site" description="Important for substrate specificity" evidence="4">
    <location>
        <position position="27"/>
    </location>
</feature>
<dbReference type="PANTHER" id="PTHR43213:SF5">
    <property type="entry name" value="BIFUNCTIONAL DTTP_UTP PYROPHOSPHATASE_METHYLTRANSFERASE PROTEIN-RELATED"/>
    <property type="match status" value="1"/>
</dbReference>
<dbReference type="AlphaFoldDB" id="A0A560HLH0"/>
<dbReference type="PANTHER" id="PTHR43213">
    <property type="entry name" value="BIFUNCTIONAL DTTP/UTP PYROPHOSPHATASE/METHYLTRANSFERASE PROTEIN-RELATED"/>
    <property type="match status" value="1"/>
</dbReference>